<dbReference type="InterPro" id="IPR029063">
    <property type="entry name" value="SAM-dependent_MTases_sf"/>
</dbReference>
<dbReference type="SUPFAM" id="SSF53756">
    <property type="entry name" value="UDP-Glycosyltransferase/glycogen phosphorylase"/>
    <property type="match status" value="1"/>
</dbReference>
<dbReference type="AlphaFoldDB" id="A0A3B1BWQ9"/>
<evidence type="ECO:0000259" key="1">
    <source>
        <dbReference type="Pfam" id="PF13524"/>
    </source>
</evidence>
<name>A0A3B1BWQ9_9ZZZZ</name>
<dbReference type="EMBL" id="UOGC01000003">
    <property type="protein sequence ID" value="VAX15120.1"/>
    <property type="molecule type" value="Genomic_DNA"/>
</dbReference>
<dbReference type="SUPFAM" id="SSF53335">
    <property type="entry name" value="S-adenosyl-L-methionine-dependent methyltransferases"/>
    <property type="match status" value="1"/>
</dbReference>
<sequence length="596" mass="67211">MSYFEKNLKALKARDEKMALWVESANEPEDLEVVTSKSGLPVPRLRQVLLHSGYHPEREGAKLVENNRVDVASVVAVFGFGFGYHLEQIVKCGPKVIVIEPDPGIIKTAFKARDLTELIEKVTIVSADMFAELSASIDYSSAMWVDHEPTKRLHLKERTLLAEPFMVRVLAKTREYKVMVVGPVYGGSVPTARFLADALRDLGFAVDFVDNTIHHAELLGQSAVTTNEVNRANLRTLFNNYLGEKIVARADFFKPDVIIALAQAPLEPPAIKKLKTLGAPVVFWFVENYRMLPYWKLVAPLYDYFFGIQKGEFLDKLQSASVTYAGYLPQAANPKVHRPLDLPADETEKYGAKISFMGAGYPNRKKFFAGLLDQPFSIWGTEWELHTPVGKLVRNQNRRLAPDEYVKIFNASEINLNLHSSKAASGVDPVGDFINPRTFEIASCGGFQLVDERRDLLNMFDVGKEIISFRNMDDLREKINYYLENPEERFAIANAGRKRVLKEHTFLHRAAGMMSVVLARDEEKIEKKRRAGGEENTVGSIIKRSNNPELSTFLSQFPQDKKLQLKDVMSAINRGEGNLTRPESIFLMIDQLLLQG</sequence>
<proteinExistence type="predicted"/>
<gene>
    <name evidence="2" type="ORF">MNBD_NITROSPINAE01-1483</name>
</gene>
<dbReference type="InterPro" id="IPR055259">
    <property type="entry name" value="YkvP/CgeB_Glyco_trans-like"/>
</dbReference>
<dbReference type="Pfam" id="PF13524">
    <property type="entry name" value="Glyco_trans_1_2"/>
    <property type="match status" value="1"/>
</dbReference>
<organism evidence="2">
    <name type="scientific">hydrothermal vent metagenome</name>
    <dbReference type="NCBI Taxonomy" id="652676"/>
    <lineage>
        <taxon>unclassified sequences</taxon>
        <taxon>metagenomes</taxon>
        <taxon>ecological metagenomes</taxon>
    </lineage>
</organism>
<protein>
    <submittedName>
        <fullName evidence="2">CgeB family protein</fullName>
    </submittedName>
</protein>
<reference evidence="2" key="1">
    <citation type="submission" date="2018-06" db="EMBL/GenBank/DDBJ databases">
        <authorList>
            <person name="Zhirakovskaya E."/>
        </authorList>
    </citation>
    <scope>NUCLEOTIDE SEQUENCE</scope>
</reference>
<feature type="domain" description="Spore protein YkvP/CgeB glycosyl transferase-like" evidence="1">
    <location>
        <begin position="368"/>
        <end position="514"/>
    </location>
</feature>
<evidence type="ECO:0000313" key="2">
    <source>
        <dbReference type="EMBL" id="VAX15120.1"/>
    </source>
</evidence>
<accession>A0A3B1BWQ9</accession>